<dbReference type="InterPro" id="IPR024399">
    <property type="entry name" value="DUF2628"/>
</dbReference>
<evidence type="ECO:0000256" key="1">
    <source>
        <dbReference type="SAM" id="Phobius"/>
    </source>
</evidence>
<keyword evidence="1" id="KW-1133">Transmembrane helix</keyword>
<sequence>MMDRTMHVYDIYHHPVFGDEAVRRGFSWSAFLFPPVWAVWRGLGWITLLLVSASTLMFDIAEFTGFLAETPALQVPVLLLLMAAIGWFPGVVGYRWHARHLRDCQFVFKCTIVASGRRQAIRAANDDRYSWAMRVASS</sequence>
<protein>
    <submittedName>
        <fullName evidence="2">DUF2628 domain-containing protein</fullName>
    </submittedName>
</protein>
<reference evidence="2 3" key="1">
    <citation type="submission" date="2024-02" db="EMBL/GenBank/DDBJ databases">
        <title>A novel Wenzhouxiangellaceae bacterium, isolated from coastal sediments.</title>
        <authorList>
            <person name="Du Z.-J."/>
            <person name="Ye Y.-Q."/>
            <person name="Zhang X.-Y."/>
        </authorList>
    </citation>
    <scope>NUCLEOTIDE SEQUENCE [LARGE SCALE GENOMIC DNA]</scope>
    <source>
        <strain evidence="2 3">CH-27</strain>
    </source>
</reference>
<proteinExistence type="predicted"/>
<comment type="caution">
    <text evidence="2">The sequence shown here is derived from an EMBL/GenBank/DDBJ whole genome shotgun (WGS) entry which is preliminary data.</text>
</comment>
<dbReference type="RefSeq" id="WP_354696900.1">
    <property type="nucleotide sequence ID" value="NZ_JAZHOG010000015.1"/>
</dbReference>
<gene>
    <name evidence="2" type="ORF">V3330_18265</name>
</gene>
<organism evidence="2 3">
    <name type="scientific">Elongatibacter sediminis</name>
    <dbReference type="NCBI Taxonomy" id="3119006"/>
    <lineage>
        <taxon>Bacteria</taxon>
        <taxon>Pseudomonadati</taxon>
        <taxon>Pseudomonadota</taxon>
        <taxon>Gammaproteobacteria</taxon>
        <taxon>Chromatiales</taxon>
        <taxon>Wenzhouxiangellaceae</taxon>
        <taxon>Elongatibacter</taxon>
    </lineage>
</organism>
<keyword evidence="1" id="KW-0472">Membrane</keyword>
<keyword evidence="1" id="KW-0812">Transmembrane</keyword>
<keyword evidence="3" id="KW-1185">Reference proteome</keyword>
<dbReference type="EMBL" id="JAZHOG010000015">
    <property type="protein sequence ID" value="MEJ8569578.1"/>
    <property type="molecule type" value="Genomic_DNA"/>
</dbReference>
<feature type="transmembrane region" description="Helical" evidence="1">
    <location>
        <begin position="31"/>
        <end position="53"/>
    </location>
</feature>
<name>A0AAW9RKX4_9GAMM</name>
<dbReference type="Pfam" id="PF10947">
    <property type="entry name" value="DUF2628"/>
    <property type="match status" value="1"/>
</dbReference>
<feature type="transmembrane region" description="Helical" evidence="1">
    <location>
        <begin position="73"/>
        <end position="92"/>
    </location>
</feature>
<dbReference type="AlphaFoldDB" id="A0AAW9RKX4"/>
<evidence type="ECO:0000313" key="3">
    <source>
        <dbReference type="Proteomes" id="UP001359886"/>
    </source>
</evidence>
<accession>A0AAW9RKX4</accession>
<evidence type="ECO:0000313" key="2">
    <source>
        <dbReference type="EMBL" id="MEJ8569578.1"/>
    </source>
</evidence>
<dbReference type="Proteomes" id="UP001359886">
    <property type="component" value="Unassembled WGS sequence"/>
</dbReference>